<name>A0A1R3HUV4_9ROSI</name>
<dbReference type="InterPro" id="IPR027417">
    <property type="entry name" value="P-loop_NTPase"/>
</dbReference>
<keyword evidence="2" id="KW-0547">Nucleotide-binding</keyword>
<gene>
    <name evidence="6" type="ORF">COLO4_26696</name>
</gene>
<dbReference type="EMBL" id="AWUE01019361">
    <property type="protein sequence ID" value="OMO74133.1"/>
    <property type="molecule type" value="Genomic_DNA"/>
</dbReference>
<organism evidence="6 7">
    <name type="scientific">Corchorus olitorius</name>
    <dbReference type="NCBI Taxonomy" id="93759"/>
    <lineage>
        <taxon>Eukaryota</taxon>
        <taxon>Viridiplantae</taxon>
        <taxon>Streptophyta</taxon>
        <taxon>Embryophyta</taxon>
        <taxon>Tracheophyta</taxon>
        <taxon>Spermatophyta</taxon>
        <taxon>Magnoliopsida</taxon>
        <taxon>eudicotyledons</taxon>
        <taxon>Gunneridae</taxon>
        <taxon>Pentapetalae</taxon>
        <taxon>rosids</taxon>
        <taxon>malvids</taxon>
        <taxon>Malvales</taxon>
        <taxon>Malvaceae</taxon>
        <taxon>Grewioideae</taxon>
        <taxon>Apeibeae</taxon>
        <taxon>Corchorus</taxon>
    </lineage>
</organism>
<feature type="domain" description="Disease resistance N-terminal" evidence="5">
    <location>
        <begin position="27"/>
        <end position="108"/>
    </location>
</feature>
<dbReference type="Pfam" id="PF18052">
    <property type="entry name" value="Rx_N"/>
    <property type="match status" value="1"/>
</dbReference>
<dbReference type="SUPFAM" id="SSF52540">
    <property type="entry name" value="P-loop containing nucleoside triphosphate hydrolases"/>
    <property type="match status" value="1"/>
</dbReference>
<evidence type="ECO:0000256" key="1">
    <source>
        <dbReference type="ARBA" id="ARBA00022737"/>
    </source>
</evidence>
<evidence type="ECO:0000313" key="7">
    <source>
        <dbReference type="Proteomes" id="UP000187203"/>
    </source>
</evidence>
<sequence length="266" mass="30086">MVRALISYVHGQLVSFLLHEENEDVDSFLVQKAKQGLGVDCWGLEEKVQKLINNFEDIQAVLEDAERKQVKEASVRHWLKKLKDVAHDVEDVLEEWNTAKLRSKLEKAERDAENETLLKVRYYFSSSSAQLIKHLGIAQKLNDFNERLDVIALEKDRYMFEDQLERLTVSFVDEKVVYGRDEAKGTVVNMVLIENTIGEEELSLPVISVVGMGGIGKTTLAQISVTFVSKAGEEAQIWVPIGMSILEAAHENDIELEGKDMISLLV</sequence>
<keyword evidence="4" id="KW-0175">Coiled coil</keyword>
<dbReference type="GO" id="GO:0000166">
    <property type="term" value="F:nucleotide binding"/>
    <property type="evidence" value="ECO:0007669"/>
    <property type="project" value="UniProtKB-KW"/>
</dbReference>
<proteinExistence type="predicted"/>
<dbReference type="PANTHER" id="PTHR19338:SF37">
    <property type="entry name" value="DISEASE RESISTANCE PROTEIN RGA4"/>
    <property type="match status" value="1"/>
</dbReference>
<evidence type="ECO:0000256" key="3">
    <source>
        <dbReference type="ARBA" id="ARBA00022821"/>
    </source>
</evidence>
<dbReference type="Gene3D" id="3.40.50.300">
    <property type="entry name" value="P-loop containing nucleotide triphosphate hydrolases"/>
    <property type="match status" value="1"/>
</dbReference>
<reference evidence="7" key="1">
    <citation type="submission" date="2013-09" db="EMBL/GenBank/DDBJ databases">
        <title>Corchorus olitorius genome sequencing.</title>
        <authorList>
            <person name="Alam M."/>
            <person name="Haque M.S."/>
            <person name="Islam M.S."/>
            <person name="Emdad E.M."/>
            <person name="Islam M.M."/>
            <person name="Ahmed B."/>
            <person name="Halim A."/>
            <person name="Hossen Q.M.M."/>
            <person name="Hossain M.Z."/>
            <person name="Ahmed R."/>
            <person name="Khan M.M."/>
            <person name="Islam R."/>
            <person name="Rashid M.M."/>
            <person name="Khan S.A."/>
            <person name="Rahman M.S."/>
            <person name="Alam M."/>
            <person name="Yahiya A.S."/>
            <person name="Khan M.S."/>
            <person name="Azam M.S."/>
            <person name="Haque T."/>
            <person name="Lashkar M.Z.H."/>
            <person name="Akhand A.I."/>
            <person name="Morshed G."/>
            <person name="Roy S."/>
            <person name="Uddin K.S."/>
            <person name="Rabeya T."/>
            <person name="Hossain A.S."/>
            <person name="Chowdhury A."/>
            <person name="Snigdha A.R."/>
            <person name="Mortoza M.S."/>
            <person name="Matin S.A."/>
            <person name="Hoque S.M.E."/>
            <person name="Islam M.K."/>
            <person name="Roy D.K."/>
            <person name="Haider R."/>
            <person name="Moosa M.M."/>
            <person name="Elias S.M."/>
            <person name="Hasan A.M."/>
            <person name="Jahan S."/>
            <person name="Shafiuddin M."/>
            <person name="Mahmood N."/>
            <person name="Shommy N.S."/>
        </authorList>
    </citation>
    <scope>NUCLEOTIDE SEQUENCE [LARGE SCALE GENOMIC DNA]</scope>
    <source>
        <strain evidence="7">cv. O-4</strain>
    </source>
</reference>
<evidence type="ECO:0000259" key="5">
    <source>
        <dbReference type="Pfam" id="PF18052"/>
    </source>
</evidence>
<dbReference type="Gene3D" id="1.20.5.4130">
    <property type="match status" value="1"/>
</dbReference>
<feature type="coiled-coil region" evidence="4">
    <location>
        <begin position="48"/>
        <end position="118"/>
    </location>
</feature>
<keyword evidence="1" id="KW-0677">Repeat</keyword>
<keyword evidence="7" id="KW-1185">Reference proteome</keyword>
<accession>A0A1R3HUV4</accession>
<evidence type="ECO:0000256" key="4">
    <source>
        <dbReference type="SAM" id="Coils"/>
    </source>
</evidence>
<evidence type="ECO:0000313" key="6">
    <source>
        <dbReference type="EMBL" id="OMO74133.1"/>
    </source>
</evidence>
<dbReference type="OrthoDB" id="850773at2759"/>
<protein>
    <recommendedName>
        <fullName evidence="5">Disease resistance N-terminal domain-containing protein</fullName>
    </recommendedName>
</protein>
<dbReference type="Proteomes" id="UP000187203">
    <property type="component" value="Unassembled WGS sequence"/>
</dbReference>
<comment type="caution">
    <text evidence="6">The sequence shown here is derived from an EMBL/GenBank/DDBJ whole genome shotgun (WGS) entry which is preliminary data.</text>
</comment>
<dbReference type="InterPro" id="IPR041118">
    <property type="entry name" value="Rx_N"/>
</dbReference>
<keyword evidence="3" id="KW-0611">Plant defense</keyword>
<evidence type="ECO:0000256" key="2">
    <source>
        <dbReference type="ARBA" id="ARBA00022741"/>
    </source>
</evidence>
<dbReference type="PANTHER" id="PTHR19338">
    <property type="entry name" value="TRANSLOCASE OF INNER MITOCHONDRIAL MEMBRANE 13 HOMOLOG"/>
    <property type="match status" value="1"/>
</dbReference>
<dbReference type="AlphaFoldDB" id="A0A1R3HUV4"/>
<dbReference type="STRING" id="93759.A0A1R3HUV4"/>
<dbReference type="GO" id="GO:0006952">
    <property type="term" value="P:defense response"/>
    <property type="evidence" value="ECO:0007669"/>
    <property type="project" value="UniProtKB-KW"/>
</dbReference>